<accession>A0AAE1HRG1</accession>
<proteinExistence type="predicted"/>
<reference evidence="1" key="1">
    <citation type="submission" date="2021-07" db="EMBL/GenBank/DDBJ databases">
        <authorList>
            <person name="Catto M.A."/>
            <person name="Jacobson A."/>
            <person name="Kennedy G."/>
            <person name="Labadie P."/>
            <person name="Hunt B.G."/>
            <person name="Srinivasan R."/>
        </authorList>
    </citation>
    <scope>NUCLEOTIDE SEQUENCE</scope>
    <source>
        <strain evidence="1">PL_HMW_Pooled</strain>
        <tissue evidence="1">Head</tissue>
    </source>
</reference>
<name>A0AAE1HRG1_9NEOP</name>
<evidence type="ECO:0000313" key="2">
    <source>
        <dbReference type="Proteomes" id="UP001219518"/>
    </source>
</evidence>
<keyword evidence="2" id="KW-1185">Reference proteome</keyword>
<dbReference type="EMBL" id="JAHWGI010001243">
    <property type="protein sequence ID" value="KAK3926140.1"/>
    <property type="molecule type" value="Genomic_DNA"/>
</dbReference>
<comment type="caution">
    <text evidence="1">The sequence shown here is derived from an EMBL/GenBank/DDBJ whole genome shotgun (WGS) entry which is preliminary data.</text>
</comment>
<reference evidence="1" key="2">
    <citation type="journal article" date="2023" name="BMC Genomics">
        <title>Pest status, molecular evolution, and epigenetic factors derived from the genome assembly of Frankliniella fusca, a thysanopteran phytovirus vector.</title>
        <authorList>
            <person name="Catto M.A."/>
            <person name="Labadie P.E."/>
            <person name="Jacobson A.L."/>
            <person name="Kennedy G.G."/>
            <person name="Srinivasan R."/>
            <person name="Hunt B.G."/>
        </authorList>
    </citation>
    <scope>NUCLEOTIDE SEQUENCE</scope>
    <source>
        <strain evidence="1">PL_HMW_Pooled</strain>
    </source>
</reference>
<dbReference type="AlphaFoldDB" id="A0AAE1HRG1"/>
<sequence length="83" mass="9130">MSPWLLRLTSDKTATQFGVNYKAGEWLLMVRHDLDIVKGNASFILLTVRADLHIYPNEVALVPVDPGEININPGAHHQPSGVA</sequence>
<dbReference type="Proteomes" id="UP001219518">
    <property type="component" value="Unassembled WGS sequence"/>
</dbReference>
<organism evidence="1 2">
    <name type="scientific">Frankliniella fusca</name>
    <dbReference type="NCBI Taxonomy" id="407009"/>
    <lineage>
        <taxon>Eukaryota</taxon>
        <taxon>Metazoa</taxon>
        <taxon>Ecdysozoa</taxon>
        <taxon>Arthropoda</taxon>
        <taxon>Hexapoda</taxon>
        <taxon>Insecta</taxon>
        <taxon>Pterygota</taxon>
        <taxon>Neoptera</taxon>
        <taxon>Paraneoptera</taxon>
        <taxon>Thysanoptera</taxon>
        <taxon>Terebrantia</taxon>
        <taxon>Thripoidea</taxon>
        <taxon>Thripidae</taxon>
        <taxon>Frankliniella</taxon>
    </lineage>
</organism>
<gene>
    <name evidence="1" type="ORF">KUF71_014389</name>
</gene>
<protein>
    <submittedName>
        <fullName evidence="1">Phosphodiesterase YaeI</fullName>
    </submittedName>
</protein>
<evidence type="ECO:0000313" key="1">
    <source>
        <dbReference type="EMBL" id="KAK3926140.1"/>
    </source>
</evidence>